<evidence type="ECO:0000313" key="2">
    <source>
        <dbReference type="Proteomes" id="UP000886501"/>
    </source>
</evidence>
<reference evidence="1" key="1">
    <citation type="submission" date="2019-10" db="EMBL/GenBank/DDBJ databases">
        <authorList>
            <consortium name="DOE Joint Genome Institute"/>
            <person name="Kuo A."/>
            <person name="Miyauchi S."/>
            <person name="Kiss E."/>
            <person name="Drula E."/>
            <person name="Kohler A."/>
            <person name="Sanchez-Garcia M."/>
            <person name="Andreopoulos B."/>
            <person name="Barry K.W."/>
            <person name="Bonito G."/>
            <person name="Buee M."/>
            <person name="Carver A."/>
            <person name="Chen C."/>
            <person name="Cichocki N."/>
            <person name="Clum A."/>
            <person name="Culley D."/>
            <person name="Crous P.W."/>
            <person name="Fauchery L."/>
            <person name="Girlanda M."/>
            <person name="Hayes R."/>
            <person name="Keri Z."/>
            <person name="Labutti K."/>
            <person name="Lipzen A."/>
            <person name="Lombard V."/>
            <person name="Magnuson J."/>
            <person name="Maillard F."/>
            <person name="Morin E."/>
            <person name="Murat C."/>
            <person name="Nolan M."/>
            <person name="Ohm R."/>
            <person name="Pangilinan J."/>
            <person name="Pereira M."/>
            <person name="Perotto S."/>
            <person name="Peter M."/>
            <person name="Riley R."/>
            <person name="Sitrit Y."/>
            <person name="Stielow B."/>
            <person name="Szollosi G."/>
            <person name="Zifcakova L."/>
            <person name="Stursova M."/>
            <person name="Spatafora J.W."/>
            <person name="Tedersoo L."/>
            <person name="Vaario L.-M."/>
            <person name="Yamada A."/>
            <person name="Yan M."/>
            <person name="Wang P."/>
            <person name="Xu J."/>
            <person name="Bruns T."/>
            <person name="Baldrian P."/>
            <person name="Vilgalys R."/>
            <person name="Henrissat B."/>
            <person name="Grigoriev I.V."/>
            <person name="Hibbett D."/>
            <person name="Nagy L.G."/>
            <person name="Martin F.M."/>
        </authorList>
    </citation>
    <scope>NUCLEOTIDE SEQUENCE</scope>
    <source>
        <strain evidence="1">P2</strain>
    </source>
</reference>
<protein>
    <submittedName>
        <fullName evidence="1">Uncharacterized protein</fullName>
    </submittedName>
</protein>
<gene>
    <name evidence="1" type="ORF">BDM02DRAFT_3260271</name>
</gene>
<dbReference type="Proteomes" id="UP000886501">
    <property type="component" value="Unassembled WGS sequence"/>
</dbReference>
<comment type="caution">
    <text evidence="1">The sequence shown here is derived from an EMBL/GenBank/DDBJ whole genome shotgun (WGS) entry which is preliminary data.</text>
</comment>
<dbReference type="EMBL" id="MU117996">
    <property type="protein sequence ID" value="KAF9649527.1"/>
    <property type="molecule type" value="Genomic_DNA"/>
</dbReference>
<organism evidence="1 2">
    <name type="scientific">Thelephora ganbajun</name>
    <name type="common">Ganba fungus</name>
    <dbReference type="NCBI Taxonomy" id="370292"/>
    <lineage>
        <taxon>Eukaryota</taxon>
        <taxon>Fungi</taxon>
        <taxon>Dikarya</taxon>
        <taxon>Basidiomycota</taxon>
        <taxon>Agaricomycotina</taxon>
        <taxon>Agaricomycetes</taxon>
        <taxon>Thelephorales</taxon>
        <taxon>Thelephoraceae</taxon>
        <taxon>Thelephora</taxon>
    </lineage>
</organism>
<keyword evidence="2" id="KW-1185">Reference proteome</keyword>
<proteinExistence type="predicted"/>
<name>A0ACB6ZIW1_THEGA</name>
<accession>A0ACB6ZIW1</accession>
<evidence type="ECO:0000313" key="1">
    <source>
        <dbReference type="EMBL" id="KAF9649527.1"/>
    </source>
</evidence>
<reference evidence="1" key="2">
    <citation type="journal article" date="2020" name="Nat. Commun.">
        <title>Large-scale genome sequencing of mycorrhizal fungi provides insights into the early evolution of symbiotic traits.</title>
        <authorList>
            <person name="Miyauchi S."/>
            <person name="Kiss E."/>
            <person name="Kuo A."/>
            <person name="Drula E."/>
            <person name="Kohler A."/>
            <person name="Sanchez-Garcia M."/>
            <person name="Morin E."/>
            <person name="Andreopoulos B."/>
            <person name="Barry K.W."/>
            <person name="Bonito G."/>
            <person name="Buee M."/>
            <person name="Carver A."/>
            <person name="Chen C."/>
            <person name="Cichocki N."/>
            <person name="Clum A."/>
            <person name="Culley D."/>
            <person name="Crous P.W."/>
            <person name="Fauchery L."/>
            <person name="Girlanda M."/>
            <person name="Hayes R.D."/>
            <person name="Keri Z."/>
            <person name="LaButti K."/>
            <person name="Lipzen A."/>
            <person name="Lombard V."/>
            <person name="Magnuson J."/>
            <person name="Maillard F."/>
            <person name="Murat C."/>
            <person name="Nolan M."/>
            <person name="Ohm R.A."/>
            <person name="Pangilinan J."/>
            <person name="Pereira M.F."/>
            <person name="Perotto S."/>
            <person name="Peter M."/>
            <person name="Pfister S."/>
            <person name="Riley R."/>
            <person name="Sitrit Y."/>
            <person name="Stielow J.B."/>
            <person name="Szollosi G."/>
            <person name="Zifcakova L."/>
            <person name="Stursova M."/>
            <person name="Spatafora J.W."/>
            <person name="Tedersoo L."/>
            <person name="Vaario L.M."/>
            <person name="Yamada A."/>
            <person name="Yan M."/>
            <person name="Wang P."/>
            <person name="Xu J."/>
            <person name="Bruns T."/>
            <person name="Baldrian P."/>
            <person name="Vilgalys R."/>
            <person name="Dunand C."/>
            <person name="Henrissat B."/>
            <person name="Grigoriev I.V."/>
            <person name="Hibbett D."/>
            <person name="Nagy L.G."/>
            <person name="Martin F.M."/>
        </authorList>
    </citation>
    <scope>NUCLEOTIDE SEQUENCE</scope>
    <source>
        <strain evidence="1">P2</strain>
    </source>
</reference>
<sequence length="400" mass="45474">MKLESRAKEKFRGGRTGDKTSITVRKAGDRAQANRMLARECKVVGREGRHALDPGLLGSVPVLHPTAQGRVSDRSQGSWGGRLEGHDERREEGEREANYDVQREINRGWTWESFPQPSIEPGFSGTTEAFCDGWTCWMAAVPLRQKVWGNDASAAHANCPIAQHPNLTTSGSNELYPVPVSVWWFRRRRKGHMRTEETLVANLGEIYPRQPGQARDPSIVTGESLLWRSTAYRAVAVRGSHRSLGSHVRHASHLPEHDGRRSFRDRSVFRTEAGVRETCTADDATLGKMNVRRRIQISERGSNHDTRNPTVRVIIARYGFVRQLDLPLVWVVNLNIVRFIYPPIDVRTIWDSCAQPGVRVARMVNKYLHQTGVLLSPFKVVHIEWDLFDWRPHTMQEEEG</sequence>